<dbReference type="Proteomes" id="UP000247409">
    <property type="component" value="Unassembled WGS sequence"/>
</dbReference>
<feature type="domain" description="POP1 C-terminal" evidence="7">
    <location>
        <begin position="648"/>
        <end position="722"/>
    </location>
</feature>
<dbReference type="STRING" id="448386.A0A2V3IWN4"/>
<evidence type="ECO:0000313" key="8">
    <source>
        <dbReference type="EMBL" id="PXF46552.1"/>
    </source>
</evidence>
<dbReference type="AlphaFoldDB" id="A0A2V3IWN4"/>
<feature type="domain" description="Pop1 N-terminal" evidence="5">
    <location>
        <begin position="127"/>
        <end position="189"/>
    </location>
</feature>
<keyword evidence="9" id="KW-1185">Reference proteome</keyword>
<dbReference type="Pfam" id="PF08170">
    <property type="entry name" value="POPLD"/>
    <property type="match status" value="1"/>
</dbReference>
<comment type="caution">
    <text evidence="8">The sequence shown here is derived from an EMBL/GenBank/DDBJ whole genome shotgun (WGS) entry which is preliminary data.</text>
</comment>
<evidence type="ECO:0000259" key="7">
    <source>
        <dbReference type="Pfam" id="PF22770"/>
    </source>
</evidence>
<protein>
    <submittedName>
        <fullName evidence="8">Ribonucleases P/MRP protein subunit POP1</fullName>
    </submittedName>
</protein>
<dbReference type="GO" id="GO:0000172">
    <property type="term" value="C:ribonuclease MRP complex"/>
    <property type="evidence" value="ECO:0007669"/>
    <property type="project" value="InterPro"/>
</dbReference>
<dbReference type="InterPro" id="IPR012590">
    <property type="entry name" value="POPLD_dom"/>
</dbReference>
<dbReference type="OrthoDB" id="442863at2759"/>
<evidence type="ECO:0000259" key="6">
    <source>
        <dbReference type="Pfam" id="PF08170"/>
    </source>
</evidence>
<dbReference type="InterPro" id="IPR009723">
    <property type="entry name" value="Pop1_N"/>
</dbReference>
<dbReference type="Pfam" id="PF22770">
    <property type="entry name" value="POP1_C"/>
    <property type="match status" value="1"/>
</dbReference>
<feature type="region of interest" description="Disordered" evidence="4">
    <location>
        <begin position="1"/>
        <end position="21"/>
    </location>
</feature>
<dbReference type="GO" id="GO:0001682">
    <property type="term" value="P:tRNA 5'-leader removal"/>
    <property type="evidence" value="ECO:0007669"/>
    <property type="project" value="InterPro"/>
</dbReference>
<keyword evidence="2" id="KW-0819">tRNA processing</keyword>
<evidence type="ECO:0000313" key="9">
    <source>
        <dbReference type="Proteomes" id="UP000247409"/>
    </source>
</evidence>
<feature type="domain" description="POPLD" evidence="6">
    <location>
        <begin position="421"/>
        <end position="511"/>
    </location>
</feature>
<accession>A0A2V3IWN4</accession>
<dbReference type="InterPro" id="IPR055079">
    <property type="entry name" value="POP1_C"/>
</dbReference>
<dbReference type="InterPro" id="IPR039182">
    <property type="entry name" value="Pop1"/>
</dbReference>
<reference evidence="8 9" key="1">
    <citation type="journal article" date="2018" name="Mol. Biol. Evol.">
        <title>Analysis of the draft genome of the red seaweed Gracilariopsis chorda provides insights into genome size evolution in Rhodophyta.</title>
        <authorList>
            <person name="Lee J."/>
            <person name="Yang E.C."/>
            <person name="Graf L."/>
            <person name="Yang J.H."/>
            <person name="Qiu H."/>
            <person name="Zel Zion U."/>
            <person name="Chan C.X."/>
            <person name="Stephens T.G."/>
            <person name="Weber A.P.M."/>
            <person name="Boo G.H."/>
            <person name="Boo S.M."/>
            <person name="Kim K.M."/>
            <person name="Shin Y."/>
            <person name="Jung M."/>
            <person name="Lee S.J."/>
            <person name="Yim H.S."/>
            <person name="Lee J.H."/>
            <person name="Bhattacharya D."/>
            <person name="Yoon H.S."/>
        </authorList>
    </citation>
    <scope>NUCLEOTIDE SEQUENCE [LARGE SCALE GENOMIC DNA]</scope>
    <source>
        <strain evidence="8 9">SKKU-2015</strain>
        <tissue evidence="8">Whole body</tissue>
    </source>
</reference>
<dbReference type="GO" id="GO:0005655">
    <property type="term" value="C:nucleolar ribonuclease P complex"/>
    <property type="evidence" value="ECO:0007669"/>
    <property type="project" value="InterPro"/>
</dbReference>
<dbReference type="SUPFAM" id="SSF103025">
    <property type="entry name" value="Folate-binding domain"/>
    <property type="match status" value="1"/>
</dbReference>
<evidence type="ECO:0000256" key="2">
    <source>
        <dbReference type="ARBA" id="ARBA00022694"/>
    </source>
</evidence>
<sequence>MAPSISRAPTTNNRSRPDRQRQVQNTTLDVVDFAVARALELRTLRNATSSSTGTRRVYQQLAWHGRRRTMSHSSRRMPARLRAAHAAQLAKQRPPGVPERQIGPKGAARCRKYRKKARFLKAIRKLRSKNEAWLETHIWHAKRFLMGNVGGRHVAMRCNDRGYRSAYRASARACVLHDASYLDIIEITGNVNKLKALLKAATGAHGSRVTTDPVVKGLRRVTNVIIMDGDRTVGPSDILWQPRSEVVPSAEGDVVMRESEEDTKVWVWIQPSLTDLVLRLLVNHATRTTKIQKLTFPPQIFSLFGPRSGIVLASVLQCKSIYFSHIARARSANCLPADCVFAGHAEDPRASFPPKRMSENAKLVGGTGDIGKAFQTVPVSELWHDKERELWKERIATGKGKSVLEEMPFILLQRPMSVAGGYDLLIPPGTGMIFWNSLMYANGARAIGVEEMRRLRIENLLEVFPEDFQDGAVGYSLMETEMLNKNEWYHRRPPAKRVNYTMNRIESPMIPDLSGVRDSEIRILSRKPKRPRLDPNVEIQDSIRIVRDRSLLEELLGTSLYQRLITNSSLKRGQQRQCLHSSTVVKEKNSMNNEATERHCKHFARVCIKPLSRGGPEKNGILCEPNVADMDSMRKLGAKYVGEREEKAEPKQGKTKPTREVVGYISLGGWSMSTGSPVATGFIALSALRRLPRAANVRNGGKKGVVVLFRNTDSLHYRGGIVTVLPPEV</sequence>
<dbReference type="PANTHER" id="PTHR22731">
    <property type="entry name" value="RIBONUCLEASES P/MRP PROTEIN SUBUNIT POP1"/>
    <property type="match status" value="1"/>
</dbReference>
<comment type="subcellular location">
    <subcellularLocation>
        <location evidence="1">Nucleus</location>
    </subcellularLocation>
</comment>
<dbReference type="Pfam" id="PF06978">
    <property type="entry name" value="POP1_N"/>
    <property type="match status" value="2"/>
</dbReference>
<evidence type="ECO:0000256" key="4">
    <source>
        <dbReference type="SAM" id="MobiDB-lite"/>
    </source>
</evidence>
<organism evidence="8 9">
    <name type="scientific">Gracilariopsis chorda</name>
    <dbReference type="NCBI Taxonomy" id="448386"/>
    <lineage>
        <taxon>Eukaryota</taxon>
        <taxon>Rhodophyta</taxon>
        <taxon>Florideophyceae</taxon>
        <taxon>Rhodymeniophycidae</taxon>
        <taxon>Gracilariales</taxon>
        <taxon>Gracilariaceae</taxon>
        <taxon>Gracilariopsis</taxon>
    </lineage>
</organism>
<evidence type="ECO:0000256" key="3">
    <source>
        <dbReference type="ARBA" id="ARBA00023242"/>
    </source>
</evidence>
<dbReference type="PANTHER" id="PTHR22731:SF3">
    <property type="entry name" value="RIBONUCLEASES P_MRP PROTEIN SUBUNIT POP1"/>
    <property type="match status" value="1"/>
</dbReference>
<name>A0A2V3IWN4_9FLOR</name>
<feature type="domain" description="Pop1 N-terminal" evidence="5">
    <location>
        <begin position="33"/>
        <end position="126"/>
    </location>
</feature>
<evidence type="ECO:0000256" key="1">
    <source>
        <dbReference type="ARBA" id="ARBA00004123"/>
    </source>
</evidence>
<keyword evidence="3" id="KW-0539">Nucleus</keyword>
<dbReference type="EMBL" id="NBIV01000036">
    <property type="protein sequence ID" value="PXF46552.1"/>
    <property type="molecule type" value="Genomic_DNA"/>
</dbReference>
<proteinExistence type="predicted"/>
<evidence type="ECO:0000259" key="5">
    <source>
        <dbReference type="Pfam" id="PF06978"/>
    </source>
</evidence>
<gene>
    <name evidence="8" type="ORF">BWQ96_03680</name>
</gene>